<sequence length="316" mass="32047">MTDARTRRIRVALAGAVVALLAVVALVSPVLCTAGWAEEPAPVAAPDVPVRQLERDAAASAPEPPLPGARVADEAGVDGAGVLAELEEIAAPAAVSLDAVVLDEDGRTLLTSPSADRSVPSASLVKLLVVQQLLARSAAGELALGPADPGRMERAITVSDDRAMSLLWDAHDGARLVRDAATAFGLTATAPPEVPGQWGEASTSSADVARFLGRVSADPGATGGHVLLLWMRGAVGTAADGFDQRFGFFAAGPEAGAAVKQGWMCCVAGQRHLHSVGVLGDGRVVALLAEAPAYATWAQVRRAVDDAAAALVAGTA</sequence>
<evidence type="ECO:0000313" key="1">
    <source>
        <dbReference type="EMBL" id="TWH75470.1"/>
    </source>
</evidence>
<dbReference type="RefSeq" id="WP_153360317.1">
    <property type="nucleotide sequence ID" value="NZ_JABGDC010000081.1"/>
</dbReference>
<name>A0A562IXA5_9ACTN</name>
<dbReference type="Proteomes" id="UP000321490">
    <property type="component" value="Unassembled WGS sequence"/>
</dbReference>
<accession>A0A562IXA5</accession>
<comment type="caution">
    <text evidence="1">The sequence shown here is derived from an EMBL/GenBank/DDBJ whole genome shotgun (WGS) entry which is preliminary data.</text>
</comment>
<reference evidence="1 2" key="1">
    <citation type="submission" date="2019-07" db="EMBL/GenBank/DDBJ databases">
        <title>R&amp;d 2014.</title>
        <authorList>
            <person name="Klenk H.-P."/>
        </authorList>
    </citation>
    <scope>NUCLEOTIDE SEQUENCE [LARGE SCALE GENOMIC DNA]</scope>
    <source>
        <strain evidence="1 2">DSM 45764</strain>
    </source>
</reference>
<dbReference type="SUPFAM" id="SSF56601">
    <property type="entry name" value="beta-lactamase/transpeptidase-like"/>
    <property type="match status" value="1"/>
</dbReference>
<proteinExistence type="predicted"/>
<protein>
    <recommendedName>
        <fullName evidence="3">Beta-lactamase family protein</fullName>
    </recommendedName>
</protein>
<dbReference type="Gene3D" id="3.40.710.10">
    <property type="entry name" value="DD-peptidase/beta-lactamase superfamily"/>
    <property type="match status" value="1"/>
</dbReference>
<evidence type="ECO:0000313" key="2">
    <source>
        <dbReference type="Proteomes" id="UP000321490"/>
    </source>
</evidence>
<organism evidence="1 2">
    <name type="scientific">Modestobacter roseus</name>
    <dbReference type="NCBI Taxonomy" id="1181884"/>
    <lineage>
        <taxon>Bacteria</taxon>
        <taxon>Bacillati</taxon>
        <taxon>Actinomycetota</taxon>
        <taxon>Actinomycetes</taxon>
        <taxon>Geodermatophilales</taxon>
        <taxon>Geodermatophilaceae</taxon>
        <taxon>Modestobacter</taxon>
    </lineage>
</organism>
<gene>
    <name evidence="1" type="ORF">JD78_04031</name>
</gene>
<evidence type="ECO:0008006" key="3">
    <source>
        <dbReference type="Google" id="ProtNLM"/>
    </source>
</evidence>
<dbReference type="InterPro" id="IPR012338">
    <property type="entry name" value="Beta-lactam/transpept-like"/>
</dbReference>
<dbReference type="EMBL" id="VLKF01000001">
    <property type="protein sequence ID" value="TWH75470.1"/>
    <property type="molecule type" value="Genomic_DNA"/>
</dbReference>
<dbReference type="AlphaFoldDB" id="A0A562IXA5"/>
<dbReference type="OrthoDB" id="4981298at2"/>
<keyword evidence="2" id="KW-1185">Reference proteome</keyword>